<evidence type="ECO:0000256" key="4">
    <source>
        <dbReference type="ARBA" id="ARBA00022475"/>
    </source>
</evidence>
<dbReference type="Proteomes" id="UP000035036">
    <property type="component" value="Chromosome"/>
</dbReference>
<dbReference type="InterPro" id="IPR003736">
    <property type="entry name" value="PAAI_dom"/>
</dbReference>
<dbReference type="SUPFAM" id="SSF54637">
    <property type="entry name" value="Thioesterase/thiol ester dehydrase-isomerase"/>
    <property type="match status" value="1"/>
</dbReference>
<dbReference type="EMBL" id="CP010311">
    <property type="protein sequence ID" value="AJF06581.1"/>
    <property type="molecule type" value="Genomic_DNA"/>
</dbReference>
<evidence type="ECO:0000256" key="12">
    <source>
        <dbReference type="ARBA" id="ARBA00023273"/>
    </source>
</evidence>
<dbReference type="EC" id="3.1.2.2" evidence="16"/>
<dbReference type="GO" id="GO:0006631">
    <property type="term" value="P:fatty acid metabolic process"/>
    <property type="evidence" value="ECO:0007669"/>
    <property type="project" value="UniProtKB-KW"/>
</dbReference>
<evidence type="ECO:0000256" key="11">
    <source>
        <dbReference type="ARBA" id="ARBA00023136"/>
    </source>
</evidence>
<evidence type="ECO:0000256" key="19">
    <source>
        <dbReference type="ARBA" id="ARBA00047588"/>
    </source>
</evidence>
<evidence type="ECO:0000256" key="23">
    <source>
        <dbReference type="ARBA" id="ARBA00048180"/>
    </source>
</evidence>
<evidence type="ECO:0000256" key="2">
    <source>
        <dbReference type="ARBA" id="ARBA00004496"/>
    </source>
</evidence>
<keyword evidence="8" id="KW-0276">Fatty acid metabolism</keyword>
<dbReference type="GO" id="GO:0016020">
    <property type="term" value="C:membrane"/>
    <property type="evidence" value="ECO:0007669"/>
    <property type="project" value="UniProtKB-SubCell"/>
</dbReference>
<evidence type="ECO:0000256" key="5">
    <source>
        <dbReference type="ARBA" id="ARBA00022490"/>
    </source>
</evidence>
<evidence type="ECO:0000256" key="18">
    <source>
        <dbReference type="ARBA" id="ARBA00043210"/>
    </source>
</evidence>
<comment type="subcellular location">
    <subcellularLocation>
        <location evidence="3">Cell projection</location>
        <location evidence="3">Ruffle membrane</location>
    </subcellularLocation>
    <subcellularLocation>
        <location evidence="2">Cytoplasm</location>
    </subcellularLocation>
    <subcellularLocation>
        <location evidence="1">Membrane</location>
        <topology evidence="1">Peripheral membrane protein</topology>
    </subcellularLocation>
</comment>
<dbReference type="STRING" id="483547.GSUB_08485"/>
<dbReference type="Gene3D" id="3.10.129.10">
    <property type="entry name" value="Hotdog Thioesterase"/>
    <property type="match status" value="1"/>
</dbReference>
<comment type="similarity">
    <text evidence="15">Belongs to the THEM4/THEM5 thioesterase family.</text>
</comment>
<dbReference type="PANTHER" id="PTHR12418:SF19">
    <property type="entry name" value="ACYL-COENZYME A THIOESTERASE THEM4"/>
    <property type="match status" value="1"/>
</dbReference>
<keyword evidence="9" id="KW-0809">Transit peptide</keyword>
<dbReference type="Pfam" id="PF03061">
    <property type="entry name" value="4HBT"/>
    <property type="match status" value="1"/>
</dbReference>
<dbReference type="InterPro" id="IPR052365">
    <property type="entry name" value="THEM4/THEM5_acyl-CoA_thioest"/>
</dbReference>
<feature type="domain" description="Thioesterase" evidence="24">
    <location>
        <begin position="47"/>
        <end position="117"/>
    </location>
</feature>
<keyword evidence="4" id="KW-1003">Cell membrane</keyword>
<sequence length="136" mass="15201">MNFEKDRGCFVCGPDNAQGMHADFTLDEQQQAAYCEMELGPSYQGWQGVVHGGITSTLLDEAGIYACRTQGETFVTAELNVRFRKPVPVGKKVRVSAQVKTRRRSIYKVVSQLTIEDEIYAEAEARVMCLDSSRSQ</sequence>
<dbReference type="GO" id="GO:0016289">
    <property type="term" value="F:acyl-CoA hydrolase activity"/>
    <property type="evidence" value="ECO:0007669"/>
    <property type="project" value="UniProtKB-ARBA"/>
</dbReference>
<dbReference type="CDD" id="cd03443">
    <property type="entry name" value="PaaI_thioesterase"/>
    <property type="match status" value="1"/>
</dbReference>
<dbReference type="NCBIfam" id="TIGR00369">
    <property type="entry name" value="unchar_dom_1"/>
    <property type="match status" value="1"/>
</dbReference>
<keyword evidence="26" id="KW-1185">Reference proteome</keyword>
<evidence type="ECO:0000256" key="22">
    <source>
        <dbReference type="ARBA" id="ARBA00048074"/>
    </source>
</evidence>
<evidence type="ECO:0000256" key="20">
    <source>
        <dbReference type="ARBA" id="ARBA00047734"/>
    </source>
</evidence>
<dbReference type="PANTHER" id="PTHR12418">
    <property type="entry name" value="ACYL-COENZYME A THIOESTERASE THEM4"/>
    <property type="match status" value="1"/>
</dbReference>
<name>A0A0B5FSL6_9BACT</name>
<keyword evidence="11" id="KW-0472">Membrane</keyword>
<keyword evidence="6" id="KW-0053">Apoptosis</keyword>
<proteinExistence type="inferred from homology"/>
<gene>
    <name evidence="25" type="ORF">GSUB_08485</name>
</gene>
<comment type="catalytic activity">
    <reaction evidence="14">
        <text>(9Z)-octadecenoyl-CoA + H2O = (9Z)-octadecenoate + CoA + H(+)</text>
        <dbReference type="Rhea" id="RHEA:40139"/>
        <dbReference type="ChEBI" id="CHEBI:15377"/>
        <dbReference type="ChEBI" id="CHEBI:15378"/>
        <dbReference type="ChEBI" id="CHEBI:30823"/>
        <dbReference type="ChEBI" id="CHEBI:57287"/>
        <dbReference type="ChEBI" id="CHEBI:57387"/>
    </reaction>
    <physiologicalReaction direction="left-to-right" evidence="14">
        <dbReference type="Rhea" id="RHEA:40140"/>
    </physiologicalReaction>
</comment>
<dbReference type="KEGG" id="gsb:GSUB_08485"/>
<keyword evidence="5" id="KW-0963">Cytoplasm</keyword>
<evidence type="ECO:0000256" key="7">
    <source>
        <dbReference type="ARBA" id="ARBA00022801"/>
    </source>
</evidence>
<evidence type="ECO:0000256" key="10">
    <source>
        <dbReference type="ARBA" id="ARBA00023098"/>
    </source>
</evidence>
<protein>
    <recommendedName>
        <fullName evidence="17">Acyl-coenzyme A thioesterase THEM4</fullName>
        <ecNumber evidence="16">3.1.2.2</ecNumber>
    </recommendedName>
    <alternativeName>
        <fullName evidence="18">Thioesterase superfamily member 4</fullName>
    </alternativeName>
</protein>
<dbReference type="RefSeq" id="WP_040200262.1">
    <property type="nucleotide sequence ID" value="NZ_CP010311.1"/>
</dbReference>
<dbReference type="InterPro" id="IPR006683">
    <property type="entry name" value="Thioestr_dom"/>
</dbReference>
<comment type="catalytic activity">
    <reaction evidence="19">
        <text>octanoyl-CoA + H2O = octanoate + CoA + H(+)</text>
        <dbReference type="Rhea" id="RHEA:30143"/>
        <dbReference type="ChEBI" id="CHEBI:15377"/>
        <dbReference type="ChEBI" id="CHEBI:15378"/>
        <dbReference type="ChEBI" id="CHEBI:25646"/>
        <dbReference type="ChEBI" id="CHEBI:57287"/>
        <dbReference type="ChEBI" id="CHEBI:57386"/>
    </reaction>
    <physiologicalReaction direction="left-to-right" evidence="19">
        <dbReference type="Rhea" id="RHEA:30144"/>
    </physiologicalReaction>
</comment>
<keyword evidence="7" id="KW-0378">Hydrolase</keyword>
<evidence type="ECO:0000256" key="16">
    <source>
        <dbReference type="ARBA" id="ARBA00038848"/>
    </source>
</evidence>
<dbReference type="AlphaFoldDB" id="A0A0B5FSL6"/>
<evidence type="ECO:0000313" key="25">
    <source>
        <dbReference type="EMBL" id="AJF06581.1"/>
    </source>
</evidence>
<evidence type="ECO:0000259" key="24">
    <source>
        <dbReference type="Pfam" id="PF03061"/>
    </source>
</evidence>
<comment type="catalytic activity">
    <reaction evidence="13">
        <text>(5Z,8Z,11Z,14Z)-eicosatetraenoyl-CoA + H2O = (5Z,8Z,11Z,14Z)-eicosatetraenoate + CoA + H(+)</text>
        <dbReference type="Rhea" id="RHEA:40151"/>
        <dbReference type="ChEBI" id="CHEBI:15377"/>
        <dbReference type="ChEBI" id="CHEBI:15378"/>
        <dbReference type="ChEBI" id="CHEBI:32395"/>
        <dbReference type="ChEBI" id="CHEBI:57287"/>
        <dbReference type="ChEBI" id="CHEBI:57368"/>
    </reaction>
    <physiologicalReaction direction="left-to-right" evidence="13">
        <dbReference type="Rhea" id="RHEA:40152"/>
    </physiologicalReaction>
</comment>
<comment type="catalytic activity">
    <reaction evidence="21">
        <text>decanoyl-CoA + H2O = decanoate + CoA + H(+)</text>
        <dbReference type="Rhea" id="RHEA:40059"/>
        <dbReference type="ChEBI" id="CHEBI:15377"/>
        <dbReference type="ChEBI" id="CHEBI:15378"/>
        <dbReference type="ChEBI" id="CHEBI:27689"/>
        <dbReference type="ChEBI" id="CHEBI:57287"/>
        <dbReference type="ChEBI" id="CHEBI:61430"/>
    </reaction>
    <physiologicalReaction direction="left-to-right" evidence="21">
        <dbReference type="Rhea" id="RHEA:40060"/>
    </physiologicalReaction>
</comment>
<comment type="catalytic activity">
    <reaction evidence="22">
        <text>dodecanoyl-CoA + H2O = dodecanoate + CoA + H(+)</text>
        <dbReference type="Rhea" id="RHEA:30135"/>
        <dbReference type="ChEBI" id="CHEBI:15377"/>
        <dbReference type="ChEBI" id="CHEBI:15378"/>
        <dbReference type="ChEBI" id="CHEBI:18262"/>
        <dbReference type="ChEBI" id="CHEBI:57287"/>
        <dbReference type="ChEBI" id="CHEBI:57375"/>
    </reaction>
    <physiologicalReaction direction="left-to-right" evidence="22">
        <dbReference type="Rhea" id="RHEA:30136"/>
    </physiologicalReaction>
</comment>
<evidence type="ECO:0000256" key="8">
    <source>
        <dbReference type="ARBA" id="ARBA00022832"/>
    </source>
</evidence>
<evidence type="ECO:0000256" key="3">
    <source>
        <dbReference type="ARBA" id="ARBA00004632"/>
    </source>
</evidence>
<comment type="catalytic activity">
    <reaction evidence="23">
        <text>tetradecanoyl-CoA + H2O = tetradecanoate + CoA + H(+)</text>
        <dbReference type="Rhea" id="RHEA:40119"/>
        <dbReference type="ChEBI" id="CHEBI:15377"/>
        <dbReference type="ChEBI" id="CHEBI:15378"/>
        <dbReference type="ChEBI" id="CHEBI:30807"/>
        <dbReference type="ChEBI" id="CHEBI:57287"/>
        <dbReference type="ChEBI" id="CHEBI:57385"/>
    </reaction>
    <physiologicalReaction direction="left-to-right" evidence="23">
        <dbReference type="Rhea" id="RHEA:40120"/>
    </physiologicalReaction>
</comment>
<reference evidence="25 26" key="1">
    <citation type="journal article" date="2015" name="Genome Announc.">
        <title>Genomes of Geoalkalibacter ferrihydriticus Z-0531T and Geoalkalibacter subterraneus Red1T, Two Haloalkaliphilic Metal-Reducing Deltaproteobacteria.</title>
        <authorList>
            <person name="Badalamenti J.P."/>
            <person name="Krajmalnik-Brown R."/>
            <person name="Torres C.I."/>
            <person name="Bond D.R."/>
        </authorList>
    </citation>
    <scope>NUCLEOTIDE SEQUENCE [LARGE SCALE GENOMIC DNA]</scope>
    <source>
        <strain evidence="25 26">Red1</strain>
    </source>
</reference>
<evidence type="ECO:0000313" key="26">
    <source>
        <dbReference type="Proteomes" id="UP000035036"/>
    </source>
</evidence>
<dbReference type="GO" id="GO:0005737">
    <property type="term" value="C:cytoplasm"/>
    <property type="evidence" value="ECO:0007669"/>
    <property type="project" value="UniProtKB-SubCell"/>
</dbReference>
<keyword evidence="10" id="KW-0443">Lipid metabolism</keyword>
<evidence type="ECO:0000256" key="13">
    <source>
        <dbReference type="ARBA" id="ARBA00035852"/>
    </source>
</evidence>
<comment type="catalytic activity">
    <reaction evidence="20">
        <text>hexadecanoyl-CoA + H2O = hexadecanoate + CoA + H(+)</text>
        <dbReference type="Rhea" id="RHEA:16645"/>
        <dbReference type="ChEBI" id="CHEBI:7896"/>
        <dbReference type="ChEBI" id="CHEBI:15377"/>
        <dbReference type="ChEBI" id="CHEBI:15378"/>
        <dbReference type="ChEBI" id="CHEBI:57287"/>
        <dbReference type="ChEBI" id="CHEBI:57379"/>
        <dbReference type="EC" id="3.1.2.2"/>
    </reaction>
    <physiologicalReaction direction="left-to-right" evidence="20">
        <dbReference type="Rhea" id="RHEA:16646"/>
    </physiologicalReaction>
</comment>
<organism evidence="25 26">
    <name type="scientific">Geoalkalibacter subterraneus</name>
    <dbReference type="NCBI Taxonomy" id="483547"/>
    <lineage>
        <taxon>Bacteria</taxon>
        <taxon>Pseudomonadati</taxon>
        <taxon>Thermodesulfobacteriota</taxon>
        <taxon>Desulfuromonadia</taxon>
        <taxon>Desulfuromonadales</taxon>
        <taxon>Geoalkalibacteraceae</taxon>
        <taxon>Geoalkalibacter</taxon>
    </lineage>
</organism>
<dbReference type="HOGENOM" id="CLU_089876_6_2_7"/>
<evidence type="ECO:0000256" key="15">
    <source>
        <dbReference type="ARBA" id="ARBA00038456"/>
    </source>
</evidence>
<evidence type="ECO:0000256" key="21">
    <source>
        <dbReference type="ARBA" id="ARBA00047969"/>
    </source>
</evidence>
<evidence type="ECO:0000256" key="6">
    <source>
        <dbReference type="ARBA" id="ARBA00022703"/>
    </source>
</evidence>
<evidence type="ECO:0000256" key="17">
    <source>
        <dbReference type="ARBA" id="ARBA00040123"/>
    </source>
</evidence>
<evidence type="ECO:0000256" key="14">
    <source>
        <dbReference type="ARBA" id="ARBA00037002"/>
    </source>
</evidence>
<accession>A0A0B5FSL6</accession>
<dbReference type="InterPro" id="IPR029069">
    <property type="entry name" value="HotDog_dom_sf"/>
</dbReference>
<keyword evidence="12" id="KW-0966">Cell projection</keyword>
<evidence type="ECO:0000256" key="1">
    <source>
        <dbReference type="ARBA" id="ARBA00004170"/>
    </source>
</evidence>
<evidence type="ECO:0000256" key="9">
    <source>
        <dbReference type="ARBA" id="ARBA00022946"/>
    </source>
</evidence>